<dbReference type="RefSeq" id="WP_189356258.1">
    <property type="nucleotide sequence ID" value="NZ_BMYU01000002.1"/>
</dbReference>
<keyword evidence="6" id="KW-1185">Reference proteome</keyword>
<evidence type="ECO:0000256" key="1">
    <source>
        <dbReference type="ARBA" id="ARBA00022679"/>
    </source>
</evidence>
<accession>A0ABQ2XVU3</accession>
<protein>
    <submittedName>
        <fullName evidence="5">Protein GumO</fullName>
    </submittedName>
</protein>
<feature type="domain" description="Beta-ketoacyl-[acyl-carrier-protein] synthase III C-terminal" evidence="3">
    <location>
        <begin position="257"/>
        <end position="345"/>
    </location>
</feature>
<dbReference type="Pfam" id="PF08545">
    <property type="entry name" value="ACP_syn_III"/>
    <property type="match status" value="1"/>
</dbReference>
<dbReference type="Pfam" id="PF08541">
    <property type="entry name" value="ACP_syn_III_C"/>
    <property type="match status" value="1"/>
</dbReference>
<dbReference type="PANTHER" id="PTHR34069:SF2">
    <property type="entry name" value="BETA-KETOACYL-[ACYL-CARRIER-PROTEIN] SYNTHASE III"/>
    <property type="match status" value="1"/>
</dbReference>
<dbReference type="Proteomes" id="UP000653343">
    <property type="component" value="Unassembled WGS sequence"/>
</dbReference>
<dbReference type="PANTHER" id="PTHR34069">
    <property type="entry name" value="3-OXOACYL-[ACYL-CARRIER-PROTEIN] SYNTHASE 3"/>
    <property type="match status" value="1"/>
</dbReference>
<dbReference type="CDD" id="cd00830">
    <property type="entry name" value="KAS_III"/>
    <property type="match status" value="1"/>
</dbReference>
<keyword evidence="2" id="KW-0012">Acyltransferase</keyword>
<evidence type="ECO:0000256" key="2">
    <source>
        <dbReference type="ARBA" id="ARBA00023315"/>
    </source>
</evidence>
<evidence type="ECO:0000313" key="6">
    <source>
        <dbReference type="Proteomes" id="UP000653343"/>
    </source>
</evidence>
<dbReference type="InterPro" id="IPR013751">
    <property type="entry name" value="ACP_syn_III_N"/>
</dbReference>
<feature type="domain" description="Beta-ketoacyl-[acyl-carrier-protein] synthase III N-terminal" evidence="4">
    <location>
        <begin position="124"/>
        <end position="201"/>
    </location>
</feature>
<evidence type="ECO:0000259" key="3">
    <source>
        <dbReference type="Pfam" id="PF08541"/>
    </source>
</evidence>
<evidence type="ECO:0000313" key="5">
    <source>
        <dbReference type="EMBL" id="GGX36733.1"/>
    </source>
</evidence>
<reference evidence="6" key="1">
    <citation type="journal article" date="2019" name="Int. J. Syst. Evol. Microbiol.">
        <title>The Global Catalogue of Microorganisms (GCM) 10K type strain sequencing project: providing services to taxonomists for standard genome sequencing and annotation.</title>
        <authorList>
            <consortium name="The Broad Institute Genomics Platform"/>
            <consortium name="The Broad Institute Genome Sequencing Center for Infectious Disease"/>
            <person name="Wu L."/>
            <person name="Ma J."/>
        </authorList>
    </citation>
    <scope>NUCLEOTIDE SEQUENCE [LARGE SCALE GENOMIC DNA]</scope>
    <source>
        <strain evidence="6">KCTC 23917</strain>
    </source>
</reference>
<sequence length="346" mass="36168">MRHSDSASGLFSQPQGIPVRIAATGTSVPPHCVASETYDRRWQLRSGTTAAACGVEQRYQADASLQAQHLATEAAQRALQSAGLHASALDCIVSAGSTPQQAIPCFAAQIQAGLGLQGSGIPAFDMNATCLSFLVALEQLSYAIAAGRFRRVLLVSAELPSRALNPDCRYTAPLFGDGAAAVILERCDDGSSALLAAAQETYSEGVDACHLKAGGSNYFFAGYARSATTGASFFSMDGKALYKLSARHLPALFERVLQQAGVRREQIQCYVPHQASGKALSILPRLLDIPPSRIINILGSFGNQVAASMPFALDAAINSGKAKRGDLIALIGTGAGVSMGIAVLRL</sequence>
<gene>
    <name evidence="5" type="primary">fabH</name>
    <name evidence="5" type="ORF">GCM10010946_13290</name>
</gene>
<dbReference type="InterPro" id="IPR016039">
    <property type="entry name" value="Thiolase-like"/>
</dbReference>
<comment type="caution">
    <text evidence="5">The sequence shown here is derived from an EMBL/GenBank/DDBJ whole genome shotgun (WGS) entry which is preliminary data.</text>
</comment>
<dbReference type="Gene3D" id="3.40.47.10">
    <property type="match status" value="1"/>
</dbReference>
<dbReference type="SUPFAM" id="SSF53901">
    <property type="entry name" value="Thiolase-like"/>
    <property type="match status" value="1"/>
</dbReference>
<organism evidence="5 6">
    <name type="scientific">Undibacterium squillarum</name>
    <dbReference type="NCBI Taxonomy" id="1131567"/>
    <lineage>
        <taxon>Bacteria</taxon>
        <taxon>Pseudomonadati</taxon>
        <taxon>Pseudomonadota</taxon>
        <taxon>Betaproteobacteria</taxon>
        <taxon>Burkholderiales</taxon>
        <taxon>Oxalobacteraceae</taxon>
        <taxon>Undibacterium</taxon>
    </lineage>
</organism>
<dbReference type="EMBL" id="BMYU01000002">
    <property type="protein sequence ID" value="GGX36733.1"/>
    <property type="molecule type" value="Genomic_DNA"/>
</dbReference>
<name>A0ABQ2XVU3_9BURK</name>
<dbReference type="InterPro" id="IPR013747">
    <property type="entry name" value="ACP_syn_III_C"/>
</dbReference>
<keyword evidence="1" id="KW-0808">Transferase</keyword>
<proteinExistence type="predicted"/>
<evidence type="ECO:0000259" key="4">
    <source>
        <dbReference type="Pfam" id="PF08545"/>
    </source>
</evidence>